<dbReference type="GO" id="GO:0003677">
    <property type="term" value="F:DNA binding"/>
    <property type="evidence" value="ECO:0007669"/>
    <property type="project" value="InterPro"/>
</dbReference>
<dbReference type="FunFam" id="3.10.300.10:FF:000001">
    <property type="entry name" value="Putative 3-methyladenine DNA glycosylase"/>
    <property type="match status" value="1"/>
</dbReference>
<dbReference type="Proteomes" id="UP000316925">
    <property type="component" value="Unassembled WGS sequence"/>
</dbReference>
<evidence type="ECO:0000256" key="3">
    <source>
        <dbReference type="ARBA" id="ARBA00022801"/>
    </source>
</evidence>
<evidence type="ECO:0000256" key="2">
    <source>
        <dbReference type="ARBA" id="ARBA00022763"/>
    </source>
</evidence>
<dbReference type="NCBIfam" id="TIGR00567">
    <property type="entry name" value="3mg"/>
    <property type="match status" value="1"/>
</dbReference>
<organism evidence="5 6">
    <name type="scientific">Aerophobetes bacterium</name>
    <dbReference type="NCBI Taxonomy" id="2030807"/>
    <lineage>
        <taxon>Bacteria</taxon>
        <taxon>Candidatus Aerophobota</taxon>
    </lineage>
</organism>
<feature type="non-terminal residue" evidence="5">
    <location>
        <position position="1"/>
    </location>
</feature>
<name>A0A523YNW1_UNCAE</name>
<reference evidence="5 6" key="1">
    <citation type="submission" date="2019-03" db="EMBL/GenBank/DDBJ databases">
        <title>Metabolic potential of uncultured bacteria and archaea associated with petroleum seepage in deep-sea sediments.</title>
        <authorList>
            <person name="Dong X."/>
            <person name="Hubert C."/>
        </authorList>
    </citation>
    <scope>NUCLEOTIDE SEQUENCE [LARGE SCALE GENOMIC DNA]</scope>
    <source>
        <strain evidence="5">E29_bin28</strain>
    </source>
</reference>
<dbReference type="EMBL" id="SOIJ01000139">
    <property type="protein sequence ID" value="TET93167.1"/>
    <property type="molecule type" value="Genomic_DNA"/>
</dbReference>
<dbReference type="PANTHER" id="PTHR10429:SF0">
    <property type="entry name" value="DNA-3-METHYLADENINE GLYCOSYLASE"/>
    <property type="match status" value="1"/>
</dbReference>
<comment type="caution">
    <text evidence="5">The sequence shown here is derived from an EMBL/GenBank/DDBJ whole genome shotgun (WGS) entry which is preliminary data.</text>
</comment>
<keyword evidence="2" id="KW-0227">DNA damage</keyword>
<accession>A0A523YNW1</accession>
<dbReference type="GO" id="GO:0003905">
    <property type="term" value="F:alkylbase DNA N-glycosylase activity"/>
    <property type="evidence" value="ECO:0007669"/>
    <property type="project" value="InterPro"/>
</dbReference>
<keyword evidence="3 5" id="KW-0378">Hydrolase</keyword>
<dbReference type="GO" id="GO:0006284">
    <property type="term" value="P:base-excision repair"/>
    <property type="evidence" value="ECO:0007669"/>
    <property type="project" value="InterPro"/>
</dbReference>
<dbReference type="CDD" id="cd00540">
    <property type="entry name" value="AAG"/>
    <property type="match status" value="1"/>
</dbReference>
<proteinExistence type="inferred from homology"/>
<evidence type="ECO:0000256" key="1">
    <source>
        <dbReference type="ARBA" id="ARBA00009232"/>
    </source>
</evidence>
<keyword evidence="4" id="KW-0234">DNA repair</keyword>
<dbReference type="InterPro" id="IPR036995">
    <property type="entry name" value="MPG_sf"/>
</dbReference>
<evidence type="ECO:0000313" key="5">
    <source>
        <dbReference type="EMBL" id="TET93167.1"/>
    </source>
</evidence>
<dbReference type="PANTHER" id="PTHR10429">
    <property type="entry name" value="DNA-3-METHYLADENINE GLYCOSYLASE"/>
    <property type="match status" value="1"/>
</dbReference>
<dbReference type="InterPro" id="IPR011034">
    <property type="entry name" value="Formyl_transferase-like_C_sf"/>
</dbReference>
<keyword evidence="5" id="KW-0326">Glycosidase</keyword>
<dbReference type="AlphaFoldDB" id="A0A523YNW1"/>
<sequence>TVPRSFYARDTREVARNLLGKILSCRTPEGIAKGRIVETEAYYGDKDPASHARRGKTPRSKIMWGKPGVAYVYFVYGMHHMLNVVTEPEGTPGAVLIRALEPVEGIQLMKKRRKTQDIKNLTNSPGKLTQALGITIEDNGANLAGSHLWVKEGRGEKFDIVSTGRIGIKVGKNLKLRFYIKGDEHVSRKY</sequence>
<evidence type="ECO:0000256" key="4">
    <source>
        <dbReference type="ARBA" id="ARBA00023204"/>
    </source>
</evidence>
<dbReference type="InterPro" id="IPR003180">
    <property type="entry name" value="MPG"/>
</dbReference>
<dbReference type="EC" id="3.2.2.-" evidence="5"/>
<gene>
    <name evidence="5" type="ORF">E3J33_02430</name>
</gene>
<comment type="similarity">
    <text evidence="1">Belongs to the DNA glycosylase MPG family.</text>
</comment>
<dbReference type="Gene3D" id="3.10.300.10">
    <property type="entry name" value="Methylpurine-DNA glycosylase (MPG)"/>
    <property type="match status" value="1"/>
</dbReference>
<dbReference type="NCBIfam" id="NF002003">
    <property type="entry name" value="PRK00802.1-3"/>
    <property type="match status" value="1"/>
</dbReference>
<protein>
    <submittedName>
        <fullName evidence="5">DNA-3-methyladenine glycosylase</fullName>
        <ecNumber evidence="5">3.2.2.-</ecNumber>
    </submittedName>
</protein>
<evidence type="ECO:0000313" key="6">
    <source>
        <dbReference type="Proteomes" id="UP000316925"/>
    </source>
</evidence>
<dbReference type="Pfam" id="PF02245">
    <property type="entry name" value="Pur_DNA_glyco"/>
    <property type="match status" value="1"/>
</dbReference>
<dbReference type="HAMAP" id="MF_00527">
    <property type="entry name" value="3MGH"/>
    <property type="match status" value="1"/>
</dbReference>
<dbReference type="SUPFAM" id="SSF50486">
    <property type="entry name" value="FMT C-terminal domain-like"/>
    <property type="match status" value="1"/>
</dbReference>